<gene>
    <name evidence="2" type="primary">FAP1_1</name>
    <name evidence="2" type="ORF">EC973_002261</name>
</gene>
<protein>
    <submittedName>
        <fullName evidence="2">FKBP12-associated protein</fullName>
    </submittedName>
</protein>
<organism evidence="2 3">
    <name type="scientific">Apophysomyces ossiformis</name>
    <dbReference type="NCBI Taxonomy" id="679940"/>
    <lineage>
        <taxon>Eukaryota</taxon>
        <taxon>Fungi</taxon>
        <taxon>Fungi incertae sedis</taxon>
        <taxon>Mucoromycota</taxon>
        <taxon>Mucoromycotina</taxon>
        <taxon>Mucoromycetes</taxon>
        <taxon>Mucorales</taxon>
        <taxon>Mucorineae</taxon>
        <taxon>Mucoraceae</taxon>
        <taxon>Apophysomyces</taxon>
    </lineage>
</organism>
<dbReference type="InterPro" id="IPR034078">
    <property type="entry name" value="NFX1_fam"/>
</dbReference>
<dbReference type="GO" id="GO:0000977">
    <property type="term" value="F:RNA polymerase II transcription regulatory region sequence-specific DNA binding"/>
    <property type="evidence" value="ECO:0007669"/>
    <property type="project" value="TreeGrafter"/>
</dbReference>
<feature type="compositionally biased region" description="Polar residues" evidence="1">
    <location>
        <begin position="87"/>
        <end position="114"/>
    </location>
</feature>
<feature type="compositionally biased region" description="Polar residues" evidence="1">
    <location>
        <begin position="19"/>
        <end position="36"/>
    </location>
</feature>
<dbReference type="PANTHER" id="PTHR12360:SF12">
    <property type="entry name" value="TRANSCRIPTIONAL REPRESSOR NF-X1"/>
    <property type="match status" value="1"/>
</dbReference>
<dbReference type="GO" id="GO:0000122">
    <property type="term" value="P:negative regulation of transcription by RNA polymerase II"/>
    <property type="evidence" value="ECO:0007669"/>
    <property type="project" value="TreeGrafter"/>
</dbReference>
<evidence type="ECO:0000313" key="3">
    <source>
        <dbReference type="Proteomes" id="UP000605846"/>
    </source>
</evidence>
<keyword evidence="3" id="KW-1185">Reference proteome</keyword>
<dbReference type="GO" id="GO:0000981">
    <property type="term" value="F:DNA-binding transcription factor activity, RNA polymerase II-specific"/>
    <property type="evidence" value="ECO:0007669"/>
    <property type="project" value="TreeGrafter"/>
</dbReference>
<dbReference type="EMBL" id="JABAYA010000016">
    <property type="protein sequence ID" value="KAF7730454.1"/>
    <property type="molecule type" value="Genomic_DNA"/>
</dbReference>
<name>A0A8H7EV40_9FUNG</name>
<dbReference type="AlphaFoldDB" id="A0A8H7EV40"/>
<feature type="compositionally biased region" description="Basic residues" evidence="1">
    <location>
        <begin position="139"/>
        <end position="149"/>
    </location>
</feature>
<dbReference type="GO" id="GO:0005634">
    <property type="term" value="C:nucleus"/>
    <property type="evidence" value="ECO:0007669"/>
    <property type="project" value="TreeGrafter"/>
</dbReference>
<feature type="compositionally biased region" description="Polar residues" evidence="1">
    <location>
        <begin position="128"/>
        <end position="137"/>
    </location>
</feature>
<feature type="compositionally biased region" description="Basic residues" evidence="1">
    <location>
        <begin position="67"/>
        <end position="76"/>
    </location>
</feature>
<evidence type="ECO:0000313" key="2">
    <source>
        <dbReference type="EMBL" id="KAF7730454.1"/>
    </source>
</evidence>
<sequence>MSIQVPVPTPATIEPVPQQDVNVNEVTKSNSPSQNNRRGRRKAKEPADREVGNTTRESTDASNTSTQRRKRKPKAKKASDSTKDQSEGQSSKDAQTSNNKSNTQEPKENATSVKKNPRFSKDRPQGRLTDSTSSEQTKNTKRNRPRRGPKLVAPDADDLASMLAFELKTSAYECMICCDVVRPAHQTWACDCCWAVFHLTCAQKWASKSLQDRAIRDPVLLVKQ</sequence>
<dbReference type="OrthoDB" id="6512771at2759"/>
<feature type="compositionally biased region" description="Basic and acidic residues" evidence="1">
    <location>
        <begin position="77"/>
        <end position="86"/>
    </location>
</feature>
<feature type="compositionally biased region" description="Polar residues" evidence="1">
    <location>
        <begin position="52"/>
        <end position="66"/>
    </location>
</feature>
<dbReference type="Proteomes" id="UP000605846">
    <property type="component" value="Unassembled WGS sequence"/>
</dbReference>
<accession>A0A8H7EV40</accession>
<evidence type="ECO:0000256" key="1">
    <source>
        <dbReference type="SAM" id="MobiDB-lite"/>
    </source>
</evidence>
<feature type="region of interest" description="Disordered" evidence="1">
    <location>
        <begin position="1"/>
        <end position="151"/>
    </location>
</feature>
<reference evidence="2" key="1">
    <citation type="submission" date="2020-01" db="EMBL/GenBank/DDBJ databases">
        <title>Genome Sequencing of Three Apophysomyces-Like Fungal Strains Confirms a Novel Fungal Genus in the Mucoromycota with divergent Burkholderia-like Endosymbiotic Bacteria.</title>
        <authorList>
            <person name="Stajich J.E."/>
            <person name="Macias A.M."/>
            <person name="Carter-House D."/>
            <person name="Lovett B."/>
            <person name="Kasson L.R."/>
            <person name="Berry K."/>
            <person name="Grigoriev I."/>
            <person name="Chang Y."/>
            <person name="Spatafora J."/>
            <person name="Kasson M.T."/>
        </authorList>
    </citation>
    <scope>NUCLEOTIDE SEQUENCE</scope>
    <source>
        <strain evidence="2">NRRL A-21654</strain>
    </source>
</reference>
<proteinExistence type="predicted"/>
<dbReference type="PANTHER" id="PTHR12360">
    <property type="entry name" value="NUCLEAR TRANSCRIPTION FACTOR, X-BOX BINDING 1 NFX1"/>
    <property type="match status" value="1"/>
</dbReference>
<comment type="caution">
    <text evidence="2">The sequence shown here is derived from an EMBL/GenBank/DDBJ whole genome shotgun (WGS) entry which is preliminary data.</text>
</comment>